<evidence type="ECO:0000256" key="5">
    <source>
        <dbReference type="SAM" id="Phobius"/>
    </source>
</evidence>
<dbReference type="GO" id="GO:0009055">
    <property type="term" value="F:electron transfer activity"/>
    <property type="evidence" value="ECO:0007669"/>
    <property type="project" value="InterPro"/>
</dbReference>
<dbReference type="InterPro" id="IPR036909">
    <property type="entry name" value="Cyt_c-like_dom_sf"/>
</dbReference>
<evidence type="ECO:0000313" key="7">
    <source>
        <dbReference type="EMBL" id="KIC95488.1"/>
    </source>
</evidence>
<keyword evidence="5" id="KW-0472">Membrane</keyword>
<evidence type="ECO:0000256" key="2">
    <source>
        <dbReference type="ARBA" id="ARBA00022723"/>
    </source>
</evidence>
<keyword evidence="5" id="KW-0812">Transmembrane</keyword>
<dbReference type="EMBL" id="JSVC01000006">
    <property type="protein sequence ID" value="KIC95488.1"/>
    <property type="molecule type" value="Genomic_DNA"/>
</dbReference>
<dbReference type="GO" id="GO:0046872">
    <property type="term" value="F:metal ion binding"/>
    <property type="evidence" value="ECO:0007669"/>
    <property type="project" value="UniProtKB-KW"/>
</dbReference>
<organism evidence="7 8">
    <name type="scientific">Flavihumibacter solisilvae</name>
    <dbReference type="NCBI Taxonomy" id="1349421"/>
    <lineage>
        <taxon>Bacteria</taxon>
        <taxon>Pseudomonadati</taxon>
        <taxon>Bacteroidota</taxon>
        <taxon>Chitinophagia</taxon>
        <taxon>Chitinophagales</taxon>
        <taxon>Chitinophagaceae</taxon>
        <taxon>Flavihumibacter</taxon>
    </lineage>
</organism>
<evidence type="ECO:0000256" key="3">
    <source>
        <dbReference type="ARBA" id="ARBA00023004"/>
    </source>
</evidence>
<reference evidence="7 8" key="1">
    <citation type="submission" date="2014-11" db="EMBL/GenBank/DDBJ databases">
        <title>Genome sequence of Flavihumibacter solisilvae 3-3.</title>
        <authorList>
            <person name="Zhou G."/>
            <person name="Li M."/>
            <person name="Wang G."/>
        </authorList>
    </citation>
    <scope>NUCLEOTIDE SEQUENCE [LARGE SCALE GENOMIC DNA]</scope>
    <source>
        <strain evidence="7 8">3-3</strain>
    </source>
</reference>
<keyword evidence="2 4" id="KW-0479">Metal-binding</keyword>
<dbReference type="Pfam" id="PF02433">
    <property type="entry name" value="FixO"/>
    <property type="match status" value="1"/>
</dbReference>
<dbReference type="Gene3D" id="1.10.760.10">
    <property type="entry name" value="Cytochrome c-like domain"/>
    <property type="match status" value="2"/>
</dbReference>
<feature type="domain" description="Cytochrome c" evidence="6">
    <location>
        <begin position="48"/>
        <end position="194"/>
    </location>
</feature>
<keyword evidence="1 4" id="KW-0349">Heme</keyword>
<proteinExistence type="predicted"/>
<protein>
    <submittedName>
        <fullName evidence="7">Cytochrome C oxidase</fullName>
    </submittedName>
</protein>
<dbReference type="GO" id="GO:0020037">
    <property type="term" value="F:heme binding"/>
    <property type="evidence" value="ECO:0007669"/>
    <property type="project" value="InterPro"/>
</dbReference>
<evidence type="ECO:0000256" key="1">
    <source>
        <dbReference type="ARBA" id="ARBA00022617"/>
    </source>
</evidence>
<dbReference type="Pfam" id="PF00034">
    <property type="entry name" value="Cytochrom_C"/>
    <property type="match status" value="1"/>
</dbReference>
<evidence type="ECO:0000313" key="8">
    <source>
        <dbReference type="Proteomes" id="UP000031408"/>
    </source>
</evidence>
<keyword evidence="8" id="KW-1185">Reference proteome</keyword>
<feature type="domain" description="Cytochrome c" evidence="6">
    <location>
        <begin position="222"/>
        <end position="332"/>
    </location>
</feature>
<dbReference type="SUPFAM" id="SSF46626">
    <property type="entry name" value="Cytochrome c"/>
    <property type="match status" value="2"/>
</dbReference>
<comment type="caution">
    <text evidence="7">The sequence shown here is derived from an EMBL/GenBank/DDBJ whole genome shotgun (WGS) entry which is preliminary data.</text>
</comment>
<dbReference type="PANTHER" id="PTHR35008">
    <property type="entry name" value="BLL4482 PROTEIN-RELATED"/>
    <property type="match status" value="1"/>
</dbReference>
<dbReference type="InterPro" id="IPR009056">
    <property type="entry name" value="Cyt_c-like_dom"/>
</dbReference>
<dbReference type="OrthoDB" id="9811395at2"/>
<keyword evidence="5" id="KW-1133">Transmembrane helix</keyword>
<dbReference type="Proteomes" id="UP000031408">
    <property type="component" value="Unassembled WGS sequence"/>
</dbReference>
<evidence type="ECO:0000259" key="6">
    <source>
        <dbReference type="PROSITE" id="PS51007"/>
    </source>
</evidence>
<dbReference type="InterPro" id="IPR003468">
    <property type="entry name" value="Cyt_c_oxidase_monohaem-su/FixO"/>
</dbReference>
<dbReference type="PROSITE" id="PS51007">
    <property type="entry name" value="CYTC"/>
    <property type="match status" value="2"/>
</dbReference>
<feature type="transmembrane region" description="Helical" evidence="5">
    <location>
        <begin position="12"/>
        <end position="31"/>
    </location>
</feature>
<name>A0A0C1LJD2_9BACT</name>
<keyword evidence="3 4" id="KW-0408">Iron</keyword>
<sequence length="334" mass="36512">MELFDNHKKLFGAAAGLFVGLTILVAIIPAIRNQEKNKPLPAAEPLSPQAKKGKAIFVANGCVACHTQQVRNVDMDKMWGSRPSLAADYAAVTRTDPWRNTATLMGTERTGPDLTDIGNRQPSRDWNLVHLYNPRIVVKESIMPAYPWLFDFKKEPSKSDIVVNVPATYTKGKEGKVVASDAALYLVAYLQSLKQVKLPGGTETPVFLYKKEEKKATTGAASAEPDGKSLFASSCQSCHQANGEGLPGAFPPLKGSSIVTGDNLELYVDIIMNGYDARPEYAAMAAVGTNMEWTEHEVAAIINYERTNWGNNGKKVTPEEIKKILDFIKLKAAK</sequence>
<dbReference type="AlphaFoldDB" id="A0A0C1LJD2"/>
<dbReference type="PANTHER" id="PTHR35008:SF8">
    <property type="entry name" value="ALCOHOL DEHYDROGENASE CYTOCHROME C SUBUNIT"/>
    <property type="match status" value="1"/>
</dbReference>
<dbReference type="STRING" id="1349421.OI18_06320"/>
<evidence type="ECO:0000256" key="4">
    <source>
        <dbReference type="PROSITE-ProRule" id="PRU00433"/>
    </source>
</evidence>
<dbReference type="InterPro" id="IPR051459">
    <property type="entry name" value="Cytochrome_c-type_DH"/>
</dbReference>
<gene>
    <name evidence="7" type="ORF">OI18_06320</name>
</gene>
<accession>A0A0C1LJD2</accession>